<accession>A0A6P0HLE7</accession>
<name>A0A6P0HLE7_9ACTN</name>
<evidence type="ECO:0000313" key="5">
    <source>
        <dbReference type="Proteomes" id="UP000468687"/>
    </source>
</evidence>
<feature type="domain" description="Right handed beta helix" evidence="3">
    <location>
        <begin position="228"/>
        <end position="402"/>
    </location>
</feature>
<keyword evidence="2" id="KW-1133">Transmembrane helix</keyword>
<keyword evidence="2" id="KW-0812">Transmembrane</keyword>
<evidence type="ECO:0000256" key="2">
    <source>
        <dbReference type="SAM" id="Phobius"/>
    </source>
</evidence>
<evidence type="ECO:0000259" key="3">
    <source>
        <dbReference type="Pfam" id="PF13229"/>
    </source>
</evidence>
<dbReference type="SMART" id="SM00710">
    <property type="entry name" value="PbH1"/>
    <property type="match status" value="6"/>
</dbReference>
<evidence type="ECO:0000256" key="1">
    <source>
        <dbReference type="SAM" id="MobiDB-lite"/>
    </source>
</evidence>
<evidence type="ECO:0000313" key="4">
    <source>
        <dbReference type="EMBL" id="NEN79529.1"/>
    </source>
</evidence>
<dbReference type="AlphaFoldDB" id="A0A6P0HLE7"/>
<dbReference type="InterPro" id="IPR011050">
    <property type="entry name" value="Pectin_lyase_fold/virulence"/>
</dbReference>
<keyword evidence="2" id="KW-0472">Membrane</keyword>
<dbReference type="Proteomes" id="UP000468687">
    <property type="component" value="Unassembled WGS sequence"/>
</dbReference>
<dbReference type="Pfam" id="PF13229">
    <property type="entry name" value="Beta_helix"/>
    <property type="match status" value="1"/>
</dbReference>
<proteinExistence type="predicted"/>
<comment type="caution">
    <text evidence="4">The sequence shown here is derived from an EMBL/GenBank/DDBJ whole genome shotgun (WGS) entry which is preliminary data.</text>
</comment>
<dbReference type="InterPro" id="IPR039448">
    <property type="entry name" value="Beta_helix"/>
</dbReference>
<feature type="transmembrane region" description="Helical" evidence="2">
    <location>
        <begin position="24"/>
        <end position="44"/>
    </location>
</feature>
<organism evidence="4 5">
    <name type="scientific">Nocardioides zeae</name>
    <dbReference type="NCBI Taxonomy" id="1457234"/>
    <lineage>
        <taxon>Bacteria</taxon>
        <taxon>Bacillati</taxon>
        <taxon>Actinomycetota</taxon>
        <taxon>Actinomycetes</taxon>
        <taxon>Propionibacteriales</taxon>
        <taxon>Nocardioidaceae</taxon>
        <taxon>Nocardioides</taxon>
    </lineage>
</organism>
<feature type="region of interest" description="Disordered" evidence="1">
    <location>
        <begin position="54"/>
        <end position="73"/>
    </location>
</feature>
<feature type="transmembrane region" description="Helical" evidence="2">
    <location>
        <begin position="511"/>
        <end position="531"/>
    </location>
</feature>
<dbReference type="Gene3D" id="2.160.20.10">
    <property type="entry name" value="Single-stranded right-handed beta-helix, Pectin lyase-like"/>
    <property type="match status" value="1"/>
</dbReference>
<dbReference type="InterPro" id="IPR006626">
    <property type="entry name" value="PbH1"/>
</dbReference>
<dbReference type="EMBL" id="JAAGXA010000010">
    <property type="protein sequence ID" value="NEN79529.1"/>
    <property type="molecule type" value="Genomic_DNA"/>
</dbReference>
<reference evidence="4 5" key="1">
    <citation type="journal article" date="2014" name="Int. J. Syst. Evol. Microbiol.">
        <title>Nocardioides zeae sp. nov., isolated from the stem of Zea mays.</title>
        <authorList>
            <person name="Glaeser S.P."/>
            <person name="McInroy J.A."/>
            <person name="Busse H.J."/>
            <person name="Kampfer P."/>
        </authorList>
    </citation>
    <scope>NUCLEOTIDE SEQUENCE [LARGE SCALE GENOMIC DNA]</scope>
    <source>
        <strain evidence="4 5">JCM 30728</strain>
    </source>
</reference>
<dbReference type="RefSeq" id="WP_163773078.1">
    <property type="nucleotide sequence ID" value="NZ_JAAGXA010000010.1"/>
</dbReference>
<gene>
    <name evidence="4" type="ORF">G3T38_14705</name>
</gene>
<dbReference type="InterPro" id="IPR012334">
    <property type="entry name" value="Pectin_lyas_fold"/>
</dbReference>
<keyword evidence="5" id="KW-1185">Reference proteome</keyword>
<protein>
    <submittedName>
        <fullName evidence="4">Right-handed parallel beta-helix repeat-containing protein</fullName>
    </submittedName>
</protein>
<sequence length="678" mass="69792">MSTPGSDLFSAEERGDTVPRWARVVLRLLALAVLLGATAGVVWGNDALRERVGSPHAAAATPADDDDADTTDAASQVAALRREDTRLRSAVALAPPAGTWVLTARPEPYTLDDLVAIGAVTGGALVPTLVSSIVVARGARLDIVAPGRTLRMRSDADGFVSIVAWDGDLRLAGTAGQPLRIVGWDPTATAPDSTTADGRAYIRVKDGRLDVAHVAANHLGFWSGRTGGIALTGTSETLTRAFVTGLDVSDAHLGMFLSGVSEAVVDDSSFTRTQQDGVEVTSGSTDVLLRTTRIADVGGDGLLVSRGSSAVTLEDVAVDRAGGYGARVDGAALADGPNSAGWSTDHYADLDVDGLKVRDATRGGVRIDAMDDVTLADVDIDGPGTALDLRGGSTGTTVTGSTLVGGSRALRVAAATEVRVDDVTATAPETAVLVEQGAEVEVDGSALTVDEGHAAVAQGSGTTLAVAGGSVTGLGPGAVVARSGAEATDTDIDGSGWTYRPVLVSWALGNIHALLLLLLLPVPLLGLLFVVRRRRSQRELRQLFADEMTRLGQARLAEYAAEQPPAPVVGPAEPAPEPVPEPVPLPVPEPEPEPERAPEPAPAFVPEVPPVPVWAEAPDPVEAPVVRVPVPAGPAASMQELAISAVVEQGYRASDVARSLGVPTSRVRGWVADHLRGI</sequence>
<feature type="region of interest" description="Disordered" evidence="1">
    <location>
        <begin position="562"/>
        <end position="600"/>
    </location>
</feature>
<dbReference type="SUPFAM" id="SSF51126">
    <property type="entry name" value="Pectin lyase-like"/>
    <property type="match status" value="1"/>
</dbReference>
<feature type="compositionally biased region" description="Pro residues" evidence="1">
    <location>
        <begin position="564"/>
        <end position="589"/>
    </location>
</feature>